<accession>A0A4Z0PYY2</accession>
<proteinExistence type="predicted"/>
<gene>
    <name evidence="2" type="ORF">E5K00_15475</name>
</gene>
<dbReference type="OrthoDB" id="64737at2"/>
<dbReference type="Proteomes" id="UP000297549">
    <property type="component" value="Unassembled WGS sequence"/>
</dbReference>
<feature type="transmembrane region" description="Helical" evidence="1">
    <location>
        <begin position="44"/>
        <end position="63"/>
    </location>
</feature>
<feature type="transmembrane region" description="Helical" evidence="1">
    <location>
        <begin position="198"/>
        <end position="221"/>
    </location>
</feature>
<feature type="transmembrane region" description="Helical" evidence="1">
    <location>
        <begin position="84"/>
        <end position="105"/>
    </location>
</feature>
<evidence type="ECO:0000256" key="1">
    <source>
        <dbReference type="SAM" id="Phobius"/>
    </source>
</evidence>
<keyword evidence="1" id="KW-0812">Transmembrane</keyword>
<dbReference type="AlphaFoldDB" id="A0A4Z0PYY2"/>
<feature type="transmembrane region" description="Helical" evidence="1">
    <location>
        <begin position="21"/>
        <end position="38"/>
    </location>
</feature>
<dbReference type="InterPro" id="IPR009781">
    <property type="entry name" value="DUF1345"/>
</dbReference>
<keyword evidence="1" id="KW-0472">Membrane</keyword>
<sequence>MPTAVFRLIHRTGQLPAGPRLLLALALGLLTWAGLATLPPAARIVAAWDAFGLSSLLLIWAAITTADAAHIRQTARREDASRTLSFVFVLVAALGSLLAVLLLLSSVHELSRSERHLHVWLATAAVALAWLLVHTVFTLRYAHLYYDATTAGRPGGLEFPGGEQQPDYLDFAYFSFVVGMTAQTADVSISGRQLRRLALLHGIVSFGFNTAVVALSISGLAGVL</sequence>
<dbReference type="RefSeq" id="WP_135464218.1">
    <property type="nucleotide sequence ID" value="NZ_SRLC01000002.1"/>
</dbReference>
<keyword evidence="3" id="KW-1185">Reference proteome</keyword>
<dbReference type="Pfam" id="PF07077">
    <property type="entry name" value="DUF1345"/>
    <property type="match status" value="1"/>
</dbReference>
<name>A0A4Z0PYY2_9BACT</name>
<evidence type="ECO:0000313" key="2">
    <source>
        <dbReference type="EMBL" id="TGE21672.1"/>
    </source>
</evidence>
<reference evidence="2 3" key="1">
    <citation type="submission" date="2019-04" db="EMBL/GenBank/DDBJ databases">
        <authorList>
            <person name="Feng G."/>
            <person name="Zhang J."/>
            <person name="Zhu H."/>
        </authorList>
    </citation>
    <scope>NUCLEOTIDE SEQUENCE [LARGE SCALE GENOMIC DNA]</scope>
    <source>
        <strain evidence="2 3">JCM 31653</strain>
    </source>
</reference>
<keyword evidence="1" id="KW-1133">Transmembrane helix</keyword>
<feature type="transmembrane region" description="Helical" evidence="1">
    <location>
        <begin position="117"/>
        <end position="137"/>
    </location>
</feature>
<dbReference type="EMBL" id="SRLC01000002">
    <property type="protein sequence ID" value="TGE21672.1"/>
    <property type="molecule type" value="Genomic_DNA"/>
</dbReference>
<evidence type="ECO:0000313" key="3">
    <source>
        <dbReference type="Proteomes" id="UP000297549"/>
    </source>
</evidence>
<comment type="caution">
    <text evidence="2">The sequence shown here is derived from an EMBL/GenBank/DDBJ whole genome shotgun (WGS) entry which is preliminary data.</text>
</comment>
<protein>
    <submittedName>
        <fullName evidence="2">DUF1345 domain-containing protein</fullName>
    </submittedName>
</protein>
<organism evidence="2 3">
    <name type="scientific">Hymenobacter aquaticus</name>
    <dbReference type="NCBI Taxonomy" id="1867101"/>
    <lineage>
        <taxon>Bacteria</taxon>
        <taxon>Pseudomonadati</taxon>
        <taxon>Bacteroidota</taxon>
        <taxon>Cytophagia</taxon>
        <taxon>Cytophagales</taxon>
        <taxon>Hymenobacteraceae</taxon>
        <taxon>Hymenobacter</taxon>
    </lineage>
</organism>